<gene>
    <name evidence="2" type="ORF">AFIC_003009</name>
</gene>
<evidence type="ECO:0000313" key="3">
    <source>
        <dbReference type="Proteomes" id="UP001213907"/>
    </source>
</evidence>
<accession>A0ABY8BS04</accession>
<name>A0ABY8BS04_AFICR</name>
<organism evidence="2 3">
    <name type="scientific">Afipia carboxydohydrogena</name>
    <name type="common">Pseudomonas carboxydohydrogena</name>
    <dbReference type="NCBI Taxonomy" id="290"/>
    <lineage>
        <taxon>Bacteria</taxon>
        <taxon>Pseudomonadati</taxon>
        <taxon>Pseudomonadota</taxon>
        <taxon>Alphaproteobacteria</taxon>
        <taxon>Hyphomicrobiales</taxon>
        <taxon>Nitrobacteraceae</taxon>
        <taxon>Afipia</taxon>
    </lineage>
</organism>
<dbReference type="Proteomes" id="UP001213907">
    <property type="component" value="Chromosome"/>
</dbReference>
<dbReference type="EMBL" id="CP113162">
    <property type="protein sequence ID" value="WEF51420.1"/>
    <property type="molecule type" value="Genomic_DNA"/>
</dbReference>
<feature type="region of interest" description="Disordered" evidence="1">
    <location>
        <begin position="81"/>
        <end position="100"/>
    </location>
</feature>
<dbReference type="RefSeq" id="WP_275247023.1">
    <property type="nucleotide sequence ID" value="NZ_BAABDX010000001.1"/>
</dbReference>
<keyword evidence="3" id="KW-1185">Reference proteome</keyword>
<proteinExistence type="predicted"/>
<sequence>MKIFWSWQSDRDPKLHHYFVRDALKDACKLIAIDPDYEEAERPEVDHDTKNVAGTPDITKTILEKIAGAHVFVADMTPVGTTDPSVLQPDTPAEKRSDPKYLQNPNVMSELGYAEHALSQGRIVLVANGAHYPGPVALPFDWRHRSGAKVYILRDGATKEEIKAEQKRFAEVLKSCIMPILAEQAPVKALPPPISWQPSSSSDPAIWPAAEKALEFRNNAMGEPRRNIQLRQGTRIFARIAPHEWSMPARVELEQRISDVGLSIRSRDGDWGLNGDGALSVWGLITRERNDMIVTNATQWFQSNGELWAVNSNCFAENSGGPCFASALPFTPLDEFLRKGVAAIRAMGGKGPIGVKLGAGNLTNTVLPGAYQWERFPAVSASVNVDDEFETWSPDERRSLLFRFWNALMDVYGQPPARSMAEFEQAAAVAPLPK</sequence>
<evidence type="ECO:0000256" key="1">
    <source>
        <dbReference type="SAM" id="MobiDB-lite"/>
    </source>
</evidence>
<protein>
    <submittedName>
        <fullName evidence="2">Uncharacterized protein</fullName>
    </submittedName>
</protein>
<reference evidence="2 3" key="1">
    <citation type="submission" date="2022-11" db="EMBL/GenBank/DDBJ databases">
        <authorList>
            <person name="Siebert D."/>
            <person name="Busche T."/>
            <person name="Saydam E."/>
            <person name="Kalinowski J."/>
            <person name="Ruckert C."/>
            <person name="Blombach B."/>
        </authorList>
    </citation>
    <scope>NUCLEOTIDE SEQUENCE [LARGE SCALE GENOMIC DNA]</scope>
    <source>
        <strain evidence="2 3">DSM 1083</strain>
    </source>
</reference>
<evidence type="ECO:0000313" key="2">
    <source>
        <dbReference type="EMBL" id="WEF51420.1"/>
    </source>
</evidence>